<accession>A0ABV0JP48</accession>
<sequence length="178" mass="20160">MSLKGQFLQQKQIFATVTRFFLLVALAGCSTVTTSQYEATARTTFTWKVHYFTNPSRNLERIETFGSTSLLNRNGEKPEGAVIGPHERELWWAALPPQPTLDEIEQRQQPGEQTSTPGLLRDVDYQITYRSGNQTVTLPTNYDVYREVVKAYPSQTPLELTLGINDASVEKAEPKFEN</sequence>
<evidence type="ECO:0000313" key="2">
    <source>
        <dbReference type="Proteomes" id="UP001442494"/>
    </source>
</evidence>
<reference evidence="1 2" key="1">
    <citation type="submission" date="2022-04" db="EMBL/GenBank/DDBJ databases">
        <title>Positive selection, recombination, and allopatry shape intraspecific diversity of widespread and dominant cyanobacteria.</title>
        <authorList>
            <person name="Wei J."/>
            <person name="Shu W."/>
            <person name="Hu C."/>
        </authorList>
    </citation>
    <scope>NUCLEOTIDE SEQUENCE [LARGE SCALE GENOMIC DNA]</scope>
    <source>
        <strain evidence="1 2">GB2-A5</strain>
    </source>
</reference>
<protein>
    <recommendedName>
        <fullName evidence="3">Lipoprotein</fullName>
    </recommendedName>
</protein>
<dbReference type="Proteomes" id="UP001442494">
    <property type="component" value="Unassembled WGS sequence"/>
</dbReference>
<comment type="caution">
    <text evidence="1">The sequence shown here is derived from an EMBL/GenBank/DDBJ whole genome shotgun (WGS) entry which is preliminary data.</text>
</comment>
<evidence type="ECO:0008006" key="3">
    <source>
        <dbReference type="Google" id="ProtNLM"/>
    </source>
</evidence>
<organism evidence="1 2">
    <name type="scientific">Funiculus sociatus GB2-A5</name>
    <dbReference type="NCBI Taxonomy" id="2933946"/>
    <lineage>
        <taxon>Bacteria</taxon>
        <taxon>Bacillati</taxon>
        <taxon>Cyanobacteriota</taxon>
        <taxon>Cyanophyceae</taxon>
        <taxon>Coleofasciculales</taxon>
        <taxon>Coleofasciculaceae</taxon>
        <taxon>Funiculus</taxon>
    </lineage>
</organism>
<gene>
    <name evidence="1" type="ORF">NDI37_11905</name>
</gene>
<name>A0ABV0JP48_9CYAN</name>
<evidence type="ECO:0000313" key="1">
    <source>
        <dbReference type="EMBL" id="MEP0865170.1"/>
    </source>
</evidence>
<dbReference type="RefSeq" id="WP_431191330.1">
    <property type="nucleotide sequence ID" value="NZ_JAMPKK010000022.1"/>
</dbReference>
<dbReference type="EMBL" id="JAMPKK010000022">
    <property type="protein sequence ID" value="MEP0865170.1"/>
    <property type="molecule type" value="Genomic_DNA"/>
</dbReference>
<proteinExistence type="predicted"/>
<keyword evidence="2" id="KW-1185">Reference proteome</keyword>